<dbReference type="AlphaFoldDB" id="A0A0M9F2U6"/>
<dbReference type="Proteomes" id="UP000037904">
    <property type="component" value="Unassembled WGS sequence"/>
</dbReference>
<keyword evidence="2" id="KW-1133">Transmembrane helix</keyword>
<organism evidence="3 4">
    <name type="scientific">Fusarium langsethiae</name>
    <dbReference type="NCBI Taxonomy" id="179993"/>
    <lineage>
        <taxon>Eukaryota</taxon>
        <taxon>Fungi</taxon>
        <taxon>Dikarya</taxon>
        <taxon>Ascomycota</taxon>
        <taxon>Pezizomycotina</taxon>
        <taxon>Sordariomycetes</taxon>
        <taxon>Hypocreomycetidae</taxon>
        <taxon>Hypocreales</taxon>
        <taxon>Nectriaceae</taxon>
        <taxon>Fusarium</taxon>
    </lineage>
</organism>
<protein>
    <submittedName>
        <fullName evidence="3">Uncharacterized protein</fullName>
    </submittedName>
</protein>
<dbReference type="OrthoDB" id="5338512at2759"/>
<proteinExistence type="predicted"/>
<evidence type="ECO:0000313" key="3">
    <source>
        <dbReference type="EMBL" id="KPA44969.1"/>
    </source>
</evidence>
<comment type="caution">
    <text evidence="3">The sequence shown here is derived from an EMBL/GenBank/DDBJ whole genome shotgun (WGS) entry which is preliminary data.</text>
</comment>
<evidence type="ECO:0000256" key="1">
    <source>
        <dbReference type="SAM" id="MobiDB-lite"/>
    </source>
</evidence>
<feature type="transmembrane region" description="Helical" evidence="2">
    <location>
        <begin position="321"/>
        <end position="341"/>
    </location>
</feature>
<accession>A0A0M9F2U6</accession>
<name>A0A0M9F2U6_FUSLA</name>
<gene>
    <name evidence="3" type="ORF">FLAG1_02112</name>
</gene>
<evidence type="ECO:0000313" key="4">
    <source>
        <dbReference type="Proteomes" id="UP000037904"/>
    </source>
</evidence>
<dbReference type="EMBL" id="JXCE01000019">
    <property type="protein sequence ID" value="KPA44969.1"/>
    <property type="molecule type" value="Genomic_DNA"/>
</dbReference>
<keyword evidence="2" id="KW-0472">Membrane</keyword>
<keyword evidence="2" id="KW-0812">Transmembrane</keyword>
<feature type="region of interest" description="Disordered" evidence="1">
    <location>
        <begin position="279"/>
        <end position="317"/>
    </location>
</feature>
<sequence>MENIVQALHGIGMVLSSLLRSLIIKNCCTAPALEAPRFHYCQLFFSLSLNYKLSAFVLILPCRLVMAFSVLPHEGHLLKIILVLASFLLAPASPAAVESHIRVFSIEEPDSPQEAPSSFRDFSSQYQKRDGSCPISGDHWCGNGLPGDFCCSSKSVCKVLAANTTTLCCPKNSKGECEVIMPITCQIERQNPLTNPQAEVKSLALNQELKRCGSTSGKKRCCPFGYSCRNNKECVLDEDQDESYAFLLPVPEYSSTSSPAATSTTASSVTSDILAIETSDAPERILQPPSTSAVAPEKEPSAPEDEDKEDKKGGGISPTGVVTAGTVAGVCCLAGIGIFVWMKWFRKKRTDDTPNMSLTRESWGYFSNRSLPSTRYLHIARGPNDKFIVTPTTAGFTPGHPPLDSIVEEKSSPVELPATPVSLCLWSGFENAAVEEPKLAYVVPAKQQT</sequence>
<evidence type="ECO:0000256" key="2">
    <source>
        <dbReference type="SAM" id="Phobius"/>
    </source>
</evidence>
<keyword evidence="4" id="KW-1185">Reference proteome</keyword>
<reference evidence="3 4" key="1">
    <citation type="submission" date="2015-04" db="EMBL/GenBank/DDBJ databases">
        <title>The draft genome sequence of Fusarium langsethiae, a T-2/HT-2 mycotoxin producer.</title>
        <authorList>
            <person name="Lysoe E."/>
            <person name="Divon H.H."/>
            <person name="Terzi V."/>
            <person name="Orru L."/>
            <person name="Lamontanara A."/>
            <person name="Kolseth A.-K."/>
            <person name="Frandsen R.J."/>
            <person name="Nielsen K."/>
            <person name="Thrane U."/>
        </authorList>
    </citation>
    <scope>NUCLEOTIDE SEQUENCE [LARGE SCALE GENOMIC DNA]</scope>
    <source>
        <strain evidence="3 4">Fl201059</strain>
    </source>
</reference>